<keyword evidence="1" id="KW-0732">Signal</keyword>
<evidence type="ECO:0000256" key="1">
    <source>
        <dbReference type="SAM" id="SignalP"/>
    </source>
</evidence>
<dbReference type="GO" id="GO:0016787">
    <property type="term" value="F:hydrolase activity"/>
    <property type="evidence" value="ECO:0007669"/>
    <property type="project" value="InterPro"/>
</dbReference>
<dbReference type="Pfam" id="PF07486">
    <property type="entry name" value="Hydrolase_2"/>
    <property type="match status" value="1"/>
</dbReference>
<dbReference type="InterPro" id="IPR003646">
    <property type="entry name" value="SH3-like_bac-type"/>
</dbReference>
<dbReference type="PANTHER" id="PTHR34408:SF1">
    <property type="entry name" value="GLYCOSYL HYDROLASE FAMILY 19 DOMAIN-CONTAINING PROTEIN HI_1415"/>
    <property type="match status" value="1"/>
</dbReference>
<feature type="chain" id="PRO_5008013255" evidence="1">
    <location>
        <begin position="30"/>
        <end position="372"/>
    </location>
</feature>
<dbReference type="InterPro" id="IPR042047">
    <property type="entry name" value="SleB_dom1"/>
</dbReference>
<dbReference type="STRING" id="39490.ERS852448_02226"/>
<organism evidence="3 4">
    <name type="scientific">Eubacterium ramulus</name>
    <dbReference type="NCBI Taxonomy" id="39490"/>
    <lineage>
        <taxon>Bacteria</taxon>
        <taxon>Bacillati</taxon>
        <taxon>Bacillota</taxon>
        <taxon>Clostridia</taxon>
        <taxon>Eubacteriales</taxon>
        <taxon>Eubacteriaceae</taxon>
        <taxon>Eubacterium</taxon>
    </lineage>
</organism>
<evidence type="ECO:0000313" key="4">
    <source>
        <dbReference type="Proteomes" id="UP000095492"/>
    </source>
</evidence>
<evidence type="ECO:0000313" key="3">
    <source>
        <dbReference type="EMBL" id="CUN17731.1"/>
    </source>
</evidence>
<feature type="signal peptide" evidence="1">
    <location>
        <begin position="1"/>
        <end position="29"/>
    </location>
</feature>
<feature type="domain" description="SH3b" evidence="2">
    <location>
        <begin position="77"/>
        <end position="142"/>
    </location>
</feature>
<reference evidence="3 4" key="1">
    <citation type="submission" date="2015-09" db="EMBL/GenBank/DDBJ databases">
        <authorList>
            <consortium name="Pathogen Informatics"/>
        </authorList>
    </citation>
    <scope>NUCLEOTIDE SEQUENCE [LARGE SCALE GENOMIC DNA]</scope>
    <source>
        <strain evidence="3 4">2789STDY5608891</strain>
    </source>
</reference>
<dbReference type="Pfam" id="PF08239">
    <property type="entry name" value="SH3_3"/>
    <property type="match status" value="2"/>
</dbReference>
<dbReference type="GeneID" id="97391956"/>
<name>A0A173URS9_EUBRA</name>
<dbReference type="InterPro" id="IPR011105">
    <property type="entry name" value="Cell_wall_hydrolase_SleB"/>
</dbReference>
<dbReference type="AlphaFoldDB" id="A0A173URS9"/>
<dbReference type="OrthoDB" id="9785345at2"/>
<dbReference type="PROSITE" id="PS51781">
    <property type="entry name" value="SH3B"/>
    <property type="match status" value="1"/>
</dbReference>
<evidence type="ECO:0000259" key="2">
    <source>
        <dbReference type="PROSITE" id="PS51781"/>
    </source>
</evidence>
<gene>
    <name evidence="3" type="primary">sleB</name>
    <name evidence="3" type="ORF">ERS852448_02226</name>
</gene>
<accession>A0A173URS9</accession>
<dbReference type="InterPro" id="IPR052354">
    <property type="entry name" value="Cell_Wall_Dynamics_Protein"/>
</dbReference>
<protein>
    <submittedName>
        <fullName evidence="3">Germination-specific amidase</fullName>
    </submittedName>
</protein>
<dbReference type="Proteomes" id="UP000095492">
    <property type="component" value="Unassembled WGS sequence"/>
</dbReference>
<dbReference type="RefSeq" id="WP_055290562.1">
    <property type="nucleotide sequence ID" value="NZ_CP173382.1"/>
</dbReference>
<proteinExistence type="predicted"/>
<dbReference type="EMBL" id="CYYA01000016">
    <property type="protein sequence ID" value="CUN17731.1"/>
    <property type="molecule type" value="Genomic_DNA"/>
</dbReference>
<dbReference type="PANTHER" id="PTHR34408">
    <property type="entry name" value="FAMILY PROTEIN, PUTATIVE-RELATED"/>
    <property type="match status" value="1"/>
</dbReference>
<dbReference type="SMART" id="SM00287">
    <property type="entry name" value="SH3b"/>
    <property type="match status" value="2"/>
</dbReference>
<dbReference type="Gene3D" id="1.10.10.2520">
    <property type="entry name" value="Cell wall hydrolase SleB, domain 1"/>
    <property type="match status" value="1"/>
</dbReference>
<dbReference type="Gene3D" id="2.30.30.40">
    <property type="entry name" value="SH3 Domains"/>
    <property type="match status" value="2"/>
</dbReference>
<sequence length="372" mass="38090">MKFRKVIESGIITAALAVSSVTTAVSASAAEVDTTGVVGSVLDRASQIASTGIQSVQITHQNAQAAAAAAAQAAEWANKMLVTVDENSSLNIRKEASQDAEVVGKFYHGSGAEVLEVGAEWTKVKSGDVEGYVSNAYCVFGEEARVYAEANCETQATANADGIRVRESYSTDAKILDVIDAGESLKVNTDAESVDGWVSVECNGVTAYVAAAYVNLDLDIDDAVSMEEIRAREAAKAQQAAAAQSGNTDSTATSSAAVSASASDTQLLAAIIECEAGGEPYAGQLAVGAVVMNRVKSGSFPNSISGVIYQSGQFTPARSGKLARVLSNGKISSSCYQAAAEALAGADNTGGAKYFHAGTSGSGLVIGSQIFY</sequence>